<proteinExistence type="predicted"/>
<evidence type="ECO:0000313" key="2">
    <source>
        <dbReference type="EMBL" id="GGC53752.1"/>
    </source>
</evidence>
<dbReference type="Proteomes" id="UP000602004">
    <property type="component" value="Unassembled WGS sequence"/>
</dbReference>
<gene>
    <name evidence="2" type="ORF">GCM10011400_46710</name>
</gene>
<feature type="region of interest" description="Disordered" evidence="1">
    <location>
        <begin position="35"/>
        <end position="69"/>
    </location>
</feature>
<comment type="caution">
    <text evidence="2">The sequence shown here is derived from an EMBL/GenBank/DDBJ whole genome shotgun (WGS) entry which is preliminary data.</text>
</comment>
<name>A0ABQ1N4N8_9BURK</name>
<organism evidence="2 3">
    <name type="scientific">Paraburkholderia caffeinilytica</name>
    <dbReference type="NCBI Taxonomy" id="1761016"/>
    <lineage>
        <taxon>Bacteria</taxon>
        <taxon>Pseudomonadati</taxon>
        <taxon>Pseudomonadota</taxon>
        <taxon>Betaproteobacteria</taxon>
        <taxon>Burkholderiales</taxon>
        <taxon>Burkholderiaceae</taxon>
        <taxon>Paraburkholderia</taxon>
    </lineage>
</organism>
<evidence type="ECO:0000256" key="1">
    <source>
        <dbReference type="SAM" id="MobiDB-lite"/>
    </source>
</evidence>
<reference evidence="3" key="1">
    <citation type="journal article" date="2019" name="Int. J. Syst. Evol. Microbiol.">
        <title>The Global Catalogue of Microorganisms (GCM) 10K type strain sequencing project: providing services to taxonomists for standard genome sequencing and annotation.</title>
        <authorList>
            <consortium name="The Broad Institute Genomics Platform"/>
            <consortium name="The Broad Institute Genome Sequencing Center for Infectious Disease"/>
            <person name="Wu L."/>
            <person name="Ma J."/>
        </authorList>
    </citation>
    <scope>NUCLEOTIDE SEQUENCE [LARGE SCALE GENOMIC DNA]</scope>
    <source>
        <strain evidence="3">CGMCC 1.15103</strain>
    </source>
</reference>
<evidence type="ECO:0000313" key="3">
    <source>
        <dbReference type="Proteomes" id="UP000602004"/>
    </source>
</evidence>
<dbReference type="EMBL" id="BMHL01000008">
    <property type="protein sequence ID" value="GGC53752.1"/>
    <property type="molecule type" value="Genomic_DNA"/>
</dbReference>
<keyword evidence="3" id="KW-1185">Reference proteome</keyword>
<protein>
    <submittedName>
        <fullName evidence="2">Uncharacterized protein</fullName>
    </submittedName>
</protein>
<accession>A0ABQ1N4N8</accession>
<sequence length="69" mass="7639">MCISLSCRAGVFFAWDGSAEERSKRLSAKDAIVTDASESPYERGRQDGCPPRPREMPGVNRPERAVINL</sequence>